<accession>A0A371EA57</accession>
<proteinExistence type="predicted"/>
<dbReference type="Pfam" id="PF07727">
    <property type="entry name" value="RVT_2"/>
    <property type="match status" value="1"/>
</dbReference>
<evidence type="ECO:0000313" key="3">
    <source>
        <dbReference type="Proteomes" id="UP000257109"/>
    </source>
</evidence>
<reference evidence="2" key="1">
    <citation type="submission" date="2018-05" db="EMBL/GenBank/DDBJ databases">
        <title>Draft genome of Mucuna pruriens seed.</title>
        <authorList>
            <person name="Nnadi N.E."/>
            <person name="Vos R."/>
            <person name="Hasami M.H."/>
            <person name="Devisetty U.K."/>
            <person name="Aguiy J.C."/>
        </authorList>
    </citation>
    <scope>NUCLEOTIDE SEQUENCE [LARGE SCALE GENOMIC DNA]</scope>
    <source>
        <strain evidence="2">JCA_2017</strain>
    </source>
</reference>
<evidence type="ECO:0000313" key="2">
    <source>
        <dbReference type="EMBL" id="RDX62922.1"/>
    </source>
</evidence>
<gene>
    <name evidence="2" type="ORF">CR513_58697</name>
</gene>
<feature type="non-terminal residue" evidence="2">
    <location>
        <position position="1"/>
    </location>
</feature>
<organism evidence="2 3">
    <name type="scientific">Mucuna pruriens</name>
    <name type="common">Velvet bean</name>
    <name type="synonym">Dolichos pruriens</name>
    <dbReference type="NCBI Taxonomy" id="157652"/>
    <lineage>
        <taxon>Eukaryota</taxon>
        <taxon>Viridiplantae</taxon>
        <taxon>Streptophyta</taxon>
        <taxon>Embryophyta</taxon>
        <taxon>Tracheophyta</taxon>
        <taxon>Spermatophyta</taxon>
        <taxon>Magnoliopsida</taxon>
        <taxon>eudicotyledons</taxon>
        <taxon>Gunneridae</taxon>
        <taxon>Pentapetalae</taxon>
        <taxon>rosids</taxon>
        <taxon>fabids</taxon>
        <taxon>Fabales</taxon>
        <taxon>Fabaceae</taxon>
        <taxon>Papilionoideae</taxon>
        <taxon>50 kb inversion clade</taxon>
        <taxon>NPAAA clade</taxon>
        <taxon>indigoferoid/millettioid clade</taxon>
        <taxon>Phaseoleae</taxon>
        <taxon>Mucuna</taxon>
    </lineage>
</organism>
<protein>
    <recommendedName>
        <fullName evidence="1">Reverse transcriptase Ty1/copia-type domain-containing protein</fullName>
    </recommendedName>
</protein>
<evidence type="ECO:0000259" key="1">
    <source>
        <dbReference type="Pfam" id="PF07727"/>
    </source>
</evidence>
<dbReference type="Proteomes" id="UP000257109">
    <property type="component" value="Unassembled WGS sequence"/>
</dbReference>
<dbReference type="STRING" id="157652.A0A371EA57"/>
<sequence>MGLQKGKIVSYHPSSRWVLVSKDVTFHETYSFFRESYQEVESVIELLSFPSWDVQVQEVMKPILVPQQEALKDENWIQAMKEEMKALDKNSTRGIGDRPKAKSDVGCRWIYTMKCKYDGNLDRYKARLFTKGYIQSYEIDYEETFTLGAKMNTIRVILPLAAHFDLEEVYIEIPPGFYSHNEKNKSQDNHTLFIKHSPDDKLTLLLVYVDDMIVIGDDEIEN</sequence>
<name>A0A371EA57_MUCPR</name>
<feature type="domain" description="Reverse transcriptase Ty1/copia-type" evidence="1">
    <location>
        <begin position="95"/>
        <end position="163"/>
    </location>
</feature>
<dbReference type="AlphaFoldDB" id="A0A371EA57"/>
<keyword evidence="3" id="KW-1185">Reference proteome</keyword>
<dbReference type="OrthoDB" id="128382at2759"/>
<dbReference type="InterPro" id="IPR013103">
    <property type="entry name" value="RVT_2"/>
</dbReference>
<comment type="caution">
    <text evidence="2">The sequence shown here is derived from an EMBL/GenBank/DDBJ whole genome shotgun (WGS) entry which is preliminary data.</text>
</comment>
<dbReference type="EMBL" id="QJKJ01015192">
    <property type="protein sequence ID" value="RDX62922.1"/>
    <property type="molecule type" value="Genomic_DNA"/>
</dbReference>